<sequence>MSLDKSRSTWDSEFIDGSVVERVGEFDELVEIKMKNPFTIQNFRLKRSWIRDRDGGFTIALANVVDANSSTGEPEGLFAGWKVSRYTPSRMHDGSALPGSPRTLARPCCLVTEVSRIYPCGRQKIKFGKMADLEEELLVSRLSALKQFCEYTMDMEANRTRSAVDITAAEMVAHEHGDSATNKGYRCYAPSSGCAFNLCDSQDKNSVQEGSLGKGKWPFEAGIKSTNCWCSPDGDGFRVRGLNYLHDGKKVPAGQPLAKLFAVDWFVDYKRMDDVCSRPAGTCQRYLLGTKRGSNTSFVFAVNIQVPGARHFSIIYYYVLAAPVDADSLLGRFIHGNDHFRNSRLKLIPRVALGPWVVQRAVGTKPLIVGRALKVTYHSSQHYMEVDIDIGSSTVANNIVRFVLGYVRTLVVDMCFLIEGKRVDELPERLIGTSRVAHLEPESAVAPPPVA</sequence>
<protein>
    <recommendedName>
        <fullName evidence="1">Protein ENHANCED DISEASE RESISTANCE 2 C-terminal domain-containing protein</fullName>
    </recommendedName>
</protein>
<dbReference type="InterPro" id="IPR045096">
    <property type="entry name" value="EDR2-like"/>
</dbReference>
<name>A0A7S0KG66_MICPS</name>
<evidence type="ECO:0000259" key="1">
    <source>
        <dbReference type="Pfam" id="PF07059"/>
    </source>
</evidence>
<gene>
    <name evidence="2" type="ORF">MSP1404_LOCUS1884</name>
</gene>
<dbReference type="InterPro" id="IPR009769">
    <property type="entry name" value="EDR2_C"/>
</dbReference>
<dbReference type="Pfam" id="PF07059">
    <property type="entry name" value="EDR2_C"/>
    <property type="match status" value="1"/>
</dbReference>
<organism evidence="2">
    <name type="scientific">Micromonas pusilla</name>
    <name type="common">Picoplanktonic green alga</name>
    <name type="synonym">Chromulina pusilla</name>
    <dbReference type="NCBI Taxonomy" id="38833"/>
    <lineage>
        <taxon>Eukaryota</taxon>
        <taxon>Viridiplantae</taxon>
        <taxon>Chlorophyta</taxon>
        <taxon>Mamiellophyceae</taxon>
        <taxon>Mamiellales</taxon>
        <taxon>Mamiellaceae</taxon>
        <taxon>Micromonas</taxon>
    </lineage>
</organism>
<proteinExistence type="predicted"/>
<feature type="domain" description="Protein ENHANCED DISEASE RESISTANCE 2 C-terminal" evidence="1">
    <location>
        <begin position="229"/>
        <end position="439"/>
    </location>
</feature>
<reference evidence="2" key="1">
    <citation type="submission" date="2021-01" db="EMBL/GenBank/DDBJ databases">
        <authorList>
            <person name="Corre E."/>
            <person name="Pelletier E."/>
            <person name="Niang G."/>
            <person name="Scheremetjew M."/>
            <person name="Finn R."/>
            <person name="Kale V."/>
            <person name="Holt S."/>
            <person name="Cochrane G."/>
            <person name="Meng A."/>
            <person name="Brown T."/>
            <person name="Cohen L."/>
        </authorList>
    </citation>
    <scope>NUCLEOTIDE SEQUENCE</scope>
    <source>
        <strain evidence="2">CCMP494</strain>
    </source>
</reference>
<accession>A0A7S0KG66</accession>
<dbReference type="PANTHER" id="PTHR12136">
    <property type="entry name" value="ENHANCED DISEASE RESISTANCE-RELATED"/>
    <property type="match status" value="1"/>
</dbReference>
<evidence type="ECO:0000313" key="2">
    <source>
        <dbReference type="EMBL" id="CAD8578837.1"/>
    </source>
</evidence>
<dbReference type="AlphaFoldDB" id="A0A7S0KG66"/>
<dbReference type="PANTHER" id="PTHR12136:SF41">
    <property type="entry name" value="PLECKSTRIN HOMOLOGY (PH) AND LIPID-BINDING START DOMAINS-CONTAINING PROTEIN"/>
    <property type="match status" value="1"/>
</dbReference>
<dbReference type="EMBL" id="HBEV01002433">
    <property type="protein sequence ID" value="CAD8578837.1"/>
    <property type="molecule type" value="Transcribed_RNA"/>
</dbReference>